<dbReference type="InterPro" id="IPR003126">
    <property type="entry name" value="Znf_UBR"/>
</dbReference>
<evidence type="ECO:0000313" key="13">
    <source>
        <dbReference type="EMBL" id="KAK6625950.1"/>
    </source>
</evidence>
<dbReference type="GO" id="GO:0061630">
    <property type="term" value="F:ubiquitin protein ligase activity"/>
    <property type="evidence" value="ECO:0007669"/>
    <property type="project" value="UniProtKB-UniRule"/>
</dbReference>
<evidence type="ECO:0000256" key="10">
    <source>
        <dbReference type="RuleBase" id="RU366018"/>
    </source>
</evidence>
<evidence type="ECO:0000256" key="2">
    <source>
        <dbReference type="ARBA" id="ARBA00004906"/>
    </source>
</evidence>
<dbReference type="EC" id="2.3.2.27" evidence="10"/>
<dbReference type="Pfam" id="PF02617">
    <property type="entry name" value="ClpS"/>
    <property type="match status" value="1"/>
</dbReference>
<evidence type="ECO:0000256" key="1">
    <source>
        <dbReference type="ARBA" id="ARBA00000900"/>
    </source>
</evidence>
<dbReference type="SUPFAM" id="SSF46785">
    <property type="entry name" value="Winged helix' DNA-binding domain"/>
    <property type="match status" value="1"/>
</dbReference>
<dbReference type="InterPro" id="IPR044046">
    <property type="entry name" value="E3_ligase_UBR-like_C"/>
</dbReference>
<evidence type="ECO:0000256" key="4">
    <source>
        <dbReference type="ARBA" id="ARBA00022723"/>
    </source>
</evidence>
<feature type="zinc finger region" description="UBR-type" evidence="9">
    <location>
        <begin position="112"/>
        <end position="183"/>
    </location>
</feature>
<dbReference type="InterPro" id="IPR014719">
    <property type="entry name" value="Ribosomal_bL12_C/ClpS-like"/>
</dbReference>
<evidence type="ECO:0000259" key="12">
    <source>
        <dbReference type="PROSITE" id="PS51157"/>
    </source>
</evidence>
<dbReference type="InterPro" id="IPR042065">
    <property type="entry name" value="E3_ELL-like"/>
</dbReference>
<dbReference type="InterPro" id="IPR036390">
    <property type="entry name" value="WH_DNA-bd_sf"/>
</dbReference>
<comment type="pathway">
    <text evidence="2 10">Protein modification; protein ubiquitination.</text>
</comment>
<dbReference type="PANTHER" id="PTHR21497:SF24">
    <property type="entry name" value="E3 UBIQUITIN-PROTEIN LIGASE UBR1"/>
    <property type="match status" value="1"/>
</dbReference>
<keyword evidence="4 10" id="KW-0479">Metal-binding</keyword>
<dbReference type="GO" id="GO:0005737">
    <property type="term" value="C:cytoplasm"/>
    <property type="evidence" value="ECO:0007669"/>
    <property type="project" value="TreeGrafter"/>
</dbReference>
<feature type="compositionally biased region" description="Basic and acidic residues" evidence="11">
    <location>
        <begin position="1029"/>
        <end position="1040"/>
    </location>
</feature>
<evidence type="ECO:0000256" key="6">
    <source>
        <dbReference type="ARBA" id="ARBA00022786"/>
    </source>
</evidence>
<dbReference type="FunFam" id="2.10.110.30:FF:000001">
    <property type="entry name" value="E3 ubiquitin-protein ligase UBR2 isoform 1"/>
    <property type="match status" value="1"/>
</dbReference>
<keyword evidence="7 10" id="KW-0862">Zinc</keyword>
<dbReference type="PANTHER" id="PTHR21497">
    <property type="entry name" value="UBIQUITIN LIGASE E3 ALPHA-RELATED"/>
    <property type="match status" value="1"/>
</dbReference>
<dbReference type="GO" id="GO:0008270">
    <property type="term" value="F:zinc ion binding"/>
    <property type="evidence" value="ECO:0007669"/>
    <property type="project" value="UniProtKB-UniRule"/>
</dbReference>
<dbReference type="CDD" id="cd19672">
    <property type="entry name" value="UBR-box_UBR1_like"/>
    <property type="match status" value="1"/>
</dbReference>
<accession>A0AAN8PKX1</accession>
<comment type="caution">
    <text evidence="13">The sequence shown here is derived from an EMBL/GenBank/DDBJ whole genome shotgun (WGS) entry which is preliminary data.</text>
</comment>
<dbReference type="GO" id="GO:0016567">
    <property type="term" value="P:protein ubiquitination"/>
    <property type="evidence" value="ECO:0007669"/>
    <property type="project" value="UniProtKB-UniRule"/>
</dbReference>
<organism evidence="13 14">
    <name type="scientific">Polyplax serrata</name>
    <name type="common">Common mouse louse</name>
    <dbReference type="NCBI Taxonomy" id="468196"/>
    <lineage>
        <taxon>Eukaryota</taxon>
        <taxon>Metazoa</taxon>
        <taxon>Ecdysozoa</taxon>
        <taxon>Arthropoda</taxon>
        <taxon>Hexapoda</taxon>
        <taxon>Insecta</taxon>
        <taxon>Pterygota</taxon>
        <taxon>Neoptera</taxon>
        <taxon>Paraneoptera</taxon>
        <taxon>Psocodea</taxon>
        <taxon>Troctomorpha</taxon>
        <taxon>Phthiraptera</taxon>
        <taxon>Anoplura</taxon>
        <taxon>Polyplacidae</taxon>
        <taxon>Polyplax</taxon>
    </lineage>
</organism>
<evidence type="ECO:0000256" key="5">
    <source>
        <dbReference type="ARBA" id="ARBA00022771"/>
    </source>
</evidence>
<dbReference type="InterPro" id="IPR055194">
    <property type="entry name" value="UBR1-like_WH"/>
</dbReference>
<evidence type="ECO:0000256" key="7">
    <source>
        <dbReference type="ARBA" id="ARBA00022833"/>
    </source>
</evidence>
<dbReference type="SUPFAM" id="SSF54736">
    <property type="entry name" value="ClpS-like"/>
    <property type="match status" value="1"/>
</dbReference>
<feature type="compositionally biased region" description="Low complexity" evidence="11">
    <location>
        <begin position="1019"/>
        <end position="1028"/>
    </location>
</feature>
<feature type="domain" description="UBR-type" evidence="12">
    <location>
        <begin position="112"/>
        <end position="183"/>
    </location>
</feature>
<evidence type="ECO:0000313" key="14">
    <source>
        <dbReference type="Proteomes" id="UP001372834"/>
    </source>
</evidence>
<dbReference type="Gene3D" id="1.10.10.2670">
    <property type="entry name" value="E3 ubiquitin-protein ligase"/>
    <property type="match status" value="1"/>
</dbReference>
<comment type="similarity">
    <text evidence="8 10">Belongs to the E3 ubiquitin-protein ligase UBR1-like family.</text>
</comment>
<protein>
    <recommendedName>
        <fullName evidence="10">E3 ubiquitin-protein ligase</fullName>
        <ecNumber evidence="10">2.3.2.27</ecNumber>
    </recommendedName>
</protein>
<dbReference type="Pfam" id="PF02207">
    <property type="entry name" value="zf-UBR"/>
    <property type="match status" value="1"/>
</dbReference>
<dbReference type="PROSITE" id="PS51157">
    <property type="entry name" value="ZF_UBR"/>
    <property type="match status" value="1"/>
</dbReference>
<gene>
    <name evidence="13" type="ORF">RUM43_006249</name>
</gene>
<dbReference type="InterPro" id="IPR039164">
    <property type="entry name" value="UBR1-like"/>
</dbReference>
<evidence type="ECO:0000256" key="11">
    <source>
        <dbReference type="SAM" id="MobiDB-lite"/>
    </source>
</evidence>
<evidence type="ECO:0000256" key="9">
    <source>
        <dbReference type="PROSITE-ProRule" id="PRU00508"/>
    </source>
</evidence>
<keyword evidence="6 10" id="KW-0833">Ubl conjugation pathway</keyword>
<comment type="catalytic activity">
    <reaction evidence="1 10">
        <text>S-ubiquitinyl-[E2 ubiquitin-conjugating enzyme]-L-cysteine + [acceptor protein]-L-lysine = [E2 ubiquitin-conjugating enzyme]-L-cysteine + N(6)-ubiquitinyl-[acceptor protein]-L-lysine.</text>
        <dbReference type="EC" id="2.3.2.27"/>
    </reaction>
</comment>
<dbReference type="GO" id="GO:0000151">
    <property type="term" value="C:ubiquitin ligase complex"/>
    <property type="evidence" value="ECO:0007669"/>
    <property type="project" value="TreeGrafter"/>
</dbReference>
<proteinExistence type="inferred from homology"/>
<dbReference type="Gene3D" id="3.30.1390.10">
    <property type="match status" value="1"/>
</dbReference>
<dbReference type="Gene3D" id="2.10.110.30">
    <property type="match status" value="1"/>
</dbReference>
<dbReference type="InterPro" id="IPR003769">
    <property type="entry name" value="ClpS_core"/>
</dbReference>
<keyword evidence="3 10" id="KW-0808">Transferase</keyword>
<dbReference type="Pfam" id="PF18995">
    <property type="entry name" value="PRT6_C"/>
    <property type="match status" value="1"/>
</dbReference>
<dbReference type="Pfam" id="PF22960">
    <property type="entry name" value="WHD_UBR1"/>
    <property type="match status" value="1"/>
</dbReference>
<feature type="region of interest" description="Disordered" evidence="11">
    <location>
        <begin position="1011"/>
        <end position="1040"/>
    </location>
</feature>
<comment type="function">
    <text evidence="10">Ubiquitin ligase protein which is a component of the N-end rule pathway. Recognizes and binds to proteins bearing specific N-terminal residues that are destabilizing according to the N-end rule, leading to their ubiquitination and subsequent degradation.</text>
</comment>
<keyword evidence="5 10" id="KW-0863">Zinc-finger</keyword>
<reference evidence="13 14" key="1">
    <citation type="submission" date="2023-10" db="EMBL/GenBank/DDBJ databases">
        <title>Genomes of two closely related lineages of the louse Polyplax serrata with different host specificities.</title>
        <authorList>
            <person name="Martinu J."/>
            <person name="Tarabai H."/>
            <person name="Stefka J."/>
            <person name="Hypsa V."/>
        </authorList>
    </citation>
    <scope>NUCLEOTIDE SEQUENCE [LARGE SCALE GENOMIC DNA]</scope>
    <source>
        <strain evidence="13">HR10_N</strain>
    </source>
</reference>
<dbReference type="GO" id="GO:0071596">
    <property type="term" value="P:ubiquitin-dependent protein catabolic process via the N-end rule pathway"/>
    <property type="evidence" value="ECO:0007669"/>
    <property type="project" value="UniProtKB-UniRule"/>
</dbReference>
<evidence type="ECO:0000256" key="8">
    <source>
        <dbReference type="ARBA" id="ARBA00046341"/>
    </source>
</evidence>
<sequence>MDEKPERSHLSFIDDGEMDIPLAHLPKYTESPKNIIDIWLEKMGKGQLTPAHFKDHWRIWVPKLYALEPGSEWNLENDKSNCELLDNLEKFIANGDFKEVMEWLNCRNQSSSVCGKVFKMHEPLYTCRECGMDLTCVLCVTCFKNSAHRNHNYKMASGMGGGCCDCGDVEAWKKDPFCDIHSTGNQVKNDTQKYFPADMIERCKVTFTGILKYAFQVLTLEHSPGLPHDLRLTEAEEDPFGFSDGPHAYCTVLYNDEIHTFEQVINTLVKIVKCSQRNATEYVTNIDREGRAVVRCTSFQQCQELKTDIERFTSKHGGLPLKVDVVHTHVIAHQVFAMKLLRWLQKILLTSEHFRLIFTIVALTPIPPDTSIVEGILLRDSRLWKSARSHWHRLFISGMLMEYNNKKALAGVFTKNYGTVIKDFINDDHDHSFSIASLSVQIFTTPTLTHHLIAEGEVLFILFHTFMSECSRKFNKAGKLHFERNVSNQSFKRAQYILYDLKYLFSSVPTESQWTDNLRRGFLQGFSSFLNLLACMQGMDSVTRQIIQHMEFEPVWEAAFQLHIKLSLVISLIIKWCGSDRVVLIKAFRATLVKLNECGMELMPVMEVRELADHSANCIQFDVATQPVSIHLPLSRFLAGLYLLLEKHNLTFDSPEFQATVKPSPEQIIEPVLRTQVMIAQVHSAMWRRNGYSLLNQLYLYHSVRCRTEMLDRDIVMLQIGATLIPSDEFLIHLLNKFNLLNWADPDFEENSLKNREEDIMHQTISLVEEFLGLLIVIVGERTIPGVGKVTRDDQIKKQIIQQLCIKPMAHSELNKTLPDDVNLETGLEKVVDEVAVFKKPSQSSDKGVYELKPELYDQYNIFFYHYTKEELSKSEEEQRKRRKAAGQLECCPPPKLAPLTDAFSMLPNLLQCDVMFYIIQTVLKRCINLRARSFSEHQLQKVLHLIGYALQEEESKTYPYLCFAEKSVKWSIEKLLEELLPSARVEAHKDMLTWTLNKFKQVKATKENIEEPVLMSTSQGDSSQGESSGKDSKERRAKMAAEKRAKILAQMAAMQKSFMMENAKLFENTVSYPEKSGERVSMMDCTESDERDPIALGPNQTAKFLSEKTFTCILCQEDSTVSIDGPALVSPAFIQKSTVHANSRIGMEKPDEVLTDPLFLPTNLRPQPHTSICSHVMHSSCWRKYFDIVLAKENRRPYRLRQPMGFDIEKKEFFCPLCECLSNAVLPILPPLGAIKPSTPAPEVSFEAFIDGLVITLKHKGRQKVTDTPISLVWEDTDEEPTTSYVEPLLCTCPIDKVQTELGEASGATFASLFPQNEPPKLSQSLVDMILFFAHETYAKGLNVIATRYNFYVPVMAWNTCYYTILSTESLLTDQDKPLMGALSSRQKDCLENLTRFAGVLGAVWERASEISNNALFLLSMILDGNSKTQELPCILDWDSFGLLVPLTLSLPNIYGNSMSGGTPAGGIPTGGVLELYTLKLVFLSHITKILLTTEFQGREMENDDFETAPSLSQQESEVLLNVLSNIKKTCNYDTSDVWQLNAEYVWETVKRACLPFLRCCALFYHFLTDVQYPACLAELGGDTYEELCKYLALPVSLTELFETSKYKDLMTGWLTHERVPACLSSKSFVSLPKAVNGLVVLPRDYSELINMVSTFTCPNSDRDDTRNPTMCLVCGEMLCSQSYCCQQDLSNISVGACTFHAHRCGANCGIFLRVRECEILLLATPNRGCCLPAPYLDRYGEADPGLSRGNPLTLSQEQYRKLKLLWLSHGIYEKIARAIESSNNVLTTQWQNL</sequence>
<dbReference type="SMART" id="SM00396">
    <property type="entry name" value="ZnF_UBR1"/>
    <property type="match status" value="1"/>
</dbReference>
<dbReference type="EMBL" id="JAWJWE010000037">
    <property type="protein sequence ID" value="KAK6625950.1"/>
    <property type="molecule type" value="Genomic_DNA"/>
</dbReference>
<evidence type="ECO:0000256" key="3">
    <source>
        <dbReference type="ARBA" id="ARBA00022679"/>
    </source>
</evidence>
<name>A0AAN8PKX1_POLSC</name>
<dbReference type="Proteomes" id="UP001372834">
    <property type="component" value="Unassembled WGS sequence"/>
</dbReference>